<comment type="caution">
    <text evidence="1">The sequence shown here is derived from an EMBL/GenBank/DDBJ whole genome shotgun (WGS) entry which is preliminary data.</text>
</comment>
<protein>
    <submittedName>
        <fullName evidence="1">Uncharacterized protein</fullName>
    </submittedName>
</protein>
<accession>A0AAV3QE46</accession>
<keyword evidence="2" id="KW-1185">Reference proteome</keyword>
<name>A0AAV3QE46_LITER</name>
<sequence length="120" mass="13775">MITKRRKATSKLKLNENRTRFGNKKVPKKMLRESSKLKRMKSTANVALNFEEEQAKWRFVAMRRVAAEKILSEVTKKNENILGVLEGAGVMPIVEAARPYYLKLVKEFVCNMSEDIDGPC</sequence>
<dbReference type="Proteomes" id="UP001454036">
    <property type="component" value="Unassembled WGS sequence"/>
</dbReference>
<evidence type="ECO:0000313" key="1">
    <source>
        <dbReference type="EMBL" id="GAA0162299.1"/>
    </source>
</evidence>
<reference evidence="1 2" key="1">
    <citation type="submission" date="2024-01" db="EMBL/GenBank/DDBJ databases">
        <title>The complete chloroplast genome sequence of Lithospermum erythrorhizon: insights into the phylogenetic relationship among Boraginaceae species and the maternal lineages of purple gromwells.</title>
        <authorList>
            <person name="Okada T."/>
            <person name="Watanabe K."/>
        </authorList>
    </citation>
    <scope>NUCLEOTIDE SEQUENCE [LARGE SCALE GENOMIC DNA]</scope>
</reference>
<evidence type="ECO:0000313" key="2">
    <source>
        <dbReference type="Proteomes" id="UP001454036"/>
    </source>
</evidence>
<proteinExistence type="predicted"/>
<dbReference type="AlphaFoldDB" id="A0AAV3QE46"/>
<dbReference type="EMBL" id="BAABME010004418">
    <property type="protein sequence ID" value="GAA0162299.1"/>
    <property type="molecule type" value="Genomic_DNA"/>
</dbReference>
<organism evidence="1 2">
    <name type="scientific">Lithospermum erythrorhizon</name>
    <name type="common">Purple gromwell</name>
    <name type="synonym">Lithospermum officinale var. erythrorhizon</name>
    <dbReference type="NCBI Taxonomy" id="34254"/>
    <lineage>
        <taxon>Eukaryota</taxon>
        <taxon>Viridiplantae</taxon>
        <taxon>Streptophyta</taxon>
        <taxon>Embryophyta</taxon>
        <taxon>Tracheophyta</taxon>
        <taxon>Spermatophyta</taxon>
        <taxon>Magnoliopsida</taxon>
        <taxon>eudicotyledons</taxon>
        <taxon>Gunneridae</taxon>
        <taxon>Pentapetalae</taxon>
        <taxon>asterids</taxon>
        <taxon>lamiids</taxon>
        <taxon>Boraginales</taxon>
        <taxon>Boraginaceae</taxon>
        <taxon>Boraginoideae</taxon>
        <taxon>Lithospermeae</taxon>
        <taxon>Lithospermum</taxon>
    </lineage>
</organism>
<gene>
    <name evidence="1" type="ORF">LIER_18422</name>
</gene>